<evidence type="ECO:0000313" key="3">
    <source>
        <dbReference type="EMBL" id="MFC0716455.1"/>
    </source>
</evidence>
<organism evidence="3 4">
    <name type="scientific">Luteimonas padinae</name>
    <dbReference type="NCBI Taxonomy" id="1714359"/>
    <lineage>
        <taxon>Bacteria</taxon>
        <taxon>Pseudomonadati</taxon>
        <taxon>Pseudomonadota</taxon>
        <taxon>Gammaproteobacteria</taxon>
        <taxon>Lysobacterales</taxon>
        <taxon>Lysobacteraceae</taxon>
        <taxon>Luteimonas</taxon>
    </lineage>
</organism>
<dbReference type="EMBL" id="JBHLTF010000004">
    <property type="protein sequence ID" value="MFC0716455.1"/>
    <property type="molecule type" value="Genomic_DNA"/>
</dbReference>
<sequence>MWAEARDVAQDRHPASPRGRRRADPLGLWLCGLAALGLARAWLYLVRDAGAAGAVGWIWFGGSVLLGVAGLVLLLRGLRPGRPDRGT</sequence>
<keyword evidence="2" id="KW-1133">Transmembrane helix</keyword>
<feature type="compositionally biased region" description="Basic and acidic residues" evidence="1">
    <location>
        <begin position="1"/>
        <end position="14"/>
    </location>
</feature>
<comment type="caution">
    <text evidence="3">The sequence shown here is derived from an EMBL/GenBank/DDBJ whole genome shotgun (WGS) entry which is preliminary data.</text>
</comment>
<feature type="transmembrane region" description="Helical" evidence="2">
    <location>
        <begin position="26"/>
        <end position="45"/>
    </location>
</feature>
<reference evidence="3 4" key="1">
    <citation type="submission" date="2024-09" db="EMBL/GenBank/DDBJ databases">
        <authorList>
            <person name="Sun Q."/>
            <person name="Mori K."/>
        </authorList>
    </citation>
    <scope>NUCLEOTIDE SEQUENCE [LARGE SCALE GENOMIC DNA]</scope>
    <source>
        <strain evidence="3 4">KCTC 52403</strain>
    </source>
</reference>
<evidence type="ECO:0000256" key="1">
    <source>
        <dbReference type="SAM" id="MobiDB-lite"/>
    </source>
</evidence>
<protein>
    <recommendedName>
        <fullName evidence="5">DUF202 domain-containing protein</fullName>
    </recommendedName>
</protein>
<evidence type="ECO:0000313" key="4">
    <source>
        <dbReference type="Proteomes" id="UP001589898"/>
    </source>
</evidence>
<gene>
    <name evidence="3" type="ORF">ACFFFU_01590</name>
</gene>
<keyword evidence="2" id="KW-0812">Transmembrane</keyword>
<keyword evidence="2" id="KW-0472">Membrane</keyword>
<evidence type="ECO:0000256" key="2">
    <source>
        <dbReference type="SAM" id="Phobius"/>
    </source>
</evidence>
<dbReference type="Proteomes" id="UP001589898">
    <property type="component" value="Unassembled WGS sequence"/>
</dbReference>
<name>A0ABV6SSQ6_9GAMM</name>
<keyword evidence="4" id="KW-1185">Reference proteome</keyword>
<accession>A0ABV6SSQ6</accession>
<proteinExistence type="predicted"/>
<evidence type="ECO:0008006" key="5">
    <source>
        <dbReference type="Google" id="ProtNLM"/>
    </source>
</evidence>
<feature type="region of interest" description="Disordered" evidence="1">
    <location>
        <begin position="1"/>
        <end position="23"/>
    </location>
</feature>
<dbReference type="RefSeq" id="WP_189499024.1">
    <property type="nucleotide sequence ID" value="NZ_BMZT01000012.1"/>
</dbReference>
<feature type="transmembrane region" description="Helical" evidence="2">
    <location>
        <begin position="57"/>
        <end position="75"/>
    </location>
</feature>